<evidence type="ECO:0000259" key="1">
    <source>
        <dbReference type="PROSITE" id="PS50075"/>
    </source>
</evidence>
<organism evidence="2 3">
    <name type="scientific">Desulfobulbus propionicus (strain ATCC 33891 / DSM 2032 / VKM B-1956 / 1pr3)</name>
    <dbReference type="NCBI Taxonomy" id="577650"/>
    <lineage>
        <taxon>Bacteria</taxon>
        <taxon>Pseudomonadati</taxon>
        <taxon>Thermodesulfobacteriota</taxon>
        <taxon>Desulfobulbia</taxon>
        <taxon>Desulfobulbales</taxon>
        <taxon>Desulfobulbaceae</taxon>
        <taxon>Desulfobulbus</taxon>
    </lineage>
</organism>
<dbReference type="Gene3D" id="1.10.1200.10">
    <property type="entry name" value="ACP-like"/>
    <property type="match status" value="1"/>
</dbReference>
<sequence length="78" mass="8741">MAITIADLKQLMLAIDLDEEMVSRLDPNVLLSEQGFDSIDYPAFALAVEERYGVRISDAEALRLKTLADFEHCIKAKV</sequence>
<evidence type="ECO:0000313" key="3">
    <source>
        <dbReference type="Proteomes" id="UP000006365"/>
    </source>
</evidence>
<dbReference type="EMBL" id="CP002364">
    <property type="protein sequence ID" value="ADW19299.1"/>
    <property type="molecule type" value="Genomic_DNA"/>
</dbReference>
<evidence type="ECO:0000313" key="2">
    <source>
        <dbReference type="EMBL" id="ADW19299.1"/>
    </source>
</evidence>
<keyword evidence="3" id="KW-1185">Reference proteome</keyword>
<dbReference type="SUPFAM" id="SSF47336">
    <property type="entry name" value="ACP-like"/>
    <property type="match status" value="1"/>
</dbReference>
<dbReference type="InterPro" id="IPR009081">
    <property type="entry name" value="PP-bd_ACP"/>
</dbReference>
<gene>
    <name evidence="2" type="ordered locus">Despr_3171</name>
</gene>
<accession>A0A7U4DQN4</accession>
<dbReference type="Proteomes" id="UP000006365">
    <property type="component" value="Chromosome"/>
</dbReference>
<name>A0A7U4DQN4_DESPD</name>
<dbReference type="Pfam" id="PF00550">
    <property type="entry name" value="PP-binding"/>
    <property type="match status" value="1"/>
</dbReference>
<proteinExistence type="predicted"/>
<dbReference type="AlphaFoldDB" id="A0A7U4DQN4"/>
<protein>
    <submittedName>
        <fullName evidence="2">Phosphopantetheine-binding protein</fullName>
    </submittedName>
</protein>
<dbReference type="RefSeq" id="WP_015725823.1">
    <property type="nucleotide sequence ID" value="NC_014972.1"/>
</dbReference>
<dbReference type="KEGG" id="dpr:Despr_3171"/>
<reference evidence="2 3" key="1">
    <citation type="journal article" date="2011" name="Stand. Genomic Sci.">
        <title>Complete genome sequence of Desulfobulbus propionicus type strain (1pr3).</title>
        <authorList>
            <person name="Pagani I."/>
            <person name="Lapidus A."/>
            <person name="Nolan M."/>
            <person name="Lucas S."/>
            <person name="Hammon N."/>
            <person name="Deshpande S."/>
            <person name="Cheng J.F."/>
            <person name="Chertkov O."/>
            <person name="Davenport K."/>
            <person name="Tapia R."/>
            <person name="Han C."/>
            <person name="Goodwin L."/>
            <person name="Pitluck S."/>
            <person name="Liolios K."/>
            <person name="Mavromatis K."/>
            <person name="Ivanova N."/>
            <person name="Mikhailova N."/>
            <person name="Pati A."/>
            <person name="Chen A."/>
            <person name="Palaniappan K."/>
            <person name="Land M."/>
            <person name="Hauser L."/>
            <person name="Chang Y.J."/>
            <person name="Jeffries C.D."/>
            <person name="Detter J.C."/>
            <person name="Brambilla E."/>
            <person name="Kannan K.P."/>
            <person name="Djao O.D."/>
            <person name="Rohde M."/>
            <person name="Pukall R."/>
            <person name="Spring S."/>
            <person name="Goker M."/>
            <person name="Sikorski J."/>
            <person name="Woyke T."/>
            <person name="Bristow J."/>
            <person name="Eisen J.A."/>
            <person name="Markowitz V."/>
            <person name="Hugenholtz P."/>
            <person name="Kyrpides N.C."/>
            <person name="Klenk H.P."/>
        </authorList>
    </citation>
    <scope>NUCLEOTIDE SEQUENCE [LARGE SCALE GENOMIC DNA]</scope>
    <source>
        <strain evidence="3">ATCC 33891 / DSM 2032 / 1pr3</strain>
    </source>
</reference>
<dbReference type="InterPro" id="IPR036736">
    <property type="entry name" value="ACP-like_sf"/>
</dbReference>
<feature type="domain" description="Carrier" evidence="1">
    <location>
        <begin position="3"/>
        <end position="78"/>
    </location>
</feature>
<dbReference type="PROSITE" id="PS50075">
    <property type="entry name" value="CARRIER"/>
    <property type="match status" value="1"/>
</dbReference>